<feature type="transmembrane region" description="Helical" evidence="8">
    <location>
        <begin position="14"/>
        <end position="33"/>
    </location>
</feature>
<reference evidence="10 11" key="1">
    <citation type="submission" date="2017-06" db="EMBL/GenBank/DDBJ databases">
        <title>Genome sequencing of cyanobaciteial culture collection at National Institute for Environmental Studies (NIES).</title>
        <authorList>
            <person name="Hirose Y."/>
            <person name="Shimura Y."/>
            <person name="Fujisawa T."/>
            <person name="Nakamura Y."/>
            <person name="Kawachi M."/>
        </authorList>
    </citation>
    <scope>NUCLEOTIDE SEQUENCE [LARGE SCALE GENOMIC DNA]</scope>
    <source>
        <strain evidence="10 11">NIES-2135</strain>
    </source>
</reference>
<feature type="transmembrane region" description="Helical" evidence="8">
    <location>
        <begin position="199"/>
        <end position="229"/>
    </location>
</feature>
<feature type="transmembrane region" description="Helical" evidence="8">
    <location>
        <begin position="241"/>
        <end position="257"/>
    </location>
</feature>
<sequence>MLNRNFLLYCRKSLTLEILLGCTIAFGIFLRILNLGTREFWYDEVLSLLLSTGQRSAYSLPADGTIALAQLTSLLDLPQESFAKTIQGLLRGLYAGEPHPPLFFFAHHFWLRLFGNREIAMRSLPMLWSFGAIAAAYGLGRKLLDHRSGLLFAALIATNPFYLFHSLNVRMYTPLVFWAILSVWALLEIMSQPRWTWQIIFVMSIVSGLLTFYLFAYWIVVVSVLILVLDRRHWFQHGIRLIIAGLLTLPWAIWGTLKQLRNADLGRFGNPEGNPALLHLQDLFQTIGIHLIVGDWTTSLPPGITIIAGLLATCGLVLSIICLKRSGQKISLTVGLGMAILPLLLALCVDIVTRKYTLGFGEGRALIFVLPGCLLLMTIAIRQVKAYQSIIALTLLLFYLTIDVGDLTLRTRSVFHQVSELIQLDAAPTLIAMDTQAWGHVNRLAYYIPPQSRVDLLAQPAAKLGTALKTVLTNAPYRRVLWLESAAPIWSPAATEQDRQKIQQTLAERFTIAKTQSLSGTMSLDEFQIKLYQVSP</sequence>
<organism evidence="10 11">
    <name type="scientific">Leptolyngbya boryana NIES-2135</name>
    <dbReference type="NCBI Taxonomy" id="1973484"/>
    <lineage>
        <taxon>Bacteria</taxon>
        <taxon>Bacillati</taxon>
        <taxon>Cyanobacteriota</taxon>
        <taxon>Cyanophyceae</taxon>
        <taxon>Leptolyngbyales</taxon>
        <taxon>Leptolyngbyaceae</taxon>
        <taxon>Leptolyngbya group</taxon>
        <taxon>Leptolyngbya</taxon>
    </lineage>
</organism>
<dbReference type="Proteomes" id="UP000217895">
    <property type="component" value="Chromosome"/>
</dbReference>
<dbReference type="PANTHER" id="PTHR33908">
    <property type="entry name" value="MANNOSYLTRANSFERASE YKCB-RELATED"/>
    <property type="match status" value="1"/>
</dbReference>
<keyword evidence="6 8" id="KW-1133">Transmembrane helix</keyword>
<evidence type="ECO:0000313" key="11">
    <source>
        <dbReference type="Proteomes" id="UP000217895"/>
    </source>
</evidence>
<keyword evidence="4" id="KW-0808">Transferase</keyword>
<evidence type="ECO:0000256" key="3">
    <source>
        <dbReference type="ARBA" id="ARBA00022676"/>
    </source>
</evidence>
<feature type="transmembrane region" description="Helical" evidence="8">
    <location>
        <begin position="303"/>
        <end position="323"/>
    </location>
</feature>
<dbReference type="AlphaFoldDB" id="A0A1Z4J9K1"/>
<evidence type="ECO:0000256" key="7">
    <source>
        <dbReference type="ARBA" id="ARBA00023136"/>
    </source>
</evidence>
<feature type="domain" description="Glycosyltransferase RgtA/B/C/D-like" evidence="9">
    <location>
        <begin position="99"/>
        <end position="254"/>
    </location>
</feature>
<gene>
    <name evidence="10" type="ORF">NIES2135_02370</name>
</gene>
<evidence type="ECO:0000259" key="9">
    <source>
        <dbReference type="Pfam" id="PF13231"/>
    </source>
</evidence>
<name>A0A1Z4J9K1_LEPBY</name>
<dbReference type="GO" id="GO:0016763">
    <property type="term" value="F:pentosyltransferase activity"/>
    <property type="evidence" value="ECO:0007669"/>
    <property type="project" value="TreeGrafter"/>
</dbReference>
<comment type="subcellular location">
    <subcellularLocation>
        <location evidence="1">Cell membrane</location>
        <topology evidence="1">Multi-pass membrane protein</topology>
    </subcellularLocation>
</comment>
<proteinExistence type="predicted"/>
<dbReference type="GO" id="GO:0009103">
    <property type="term" value="P:lipopolysaccharide biosynthetic process"/>
    <property type="evidence" value="ECO:0007669"/>
    <property type="project" value="UniProtKB-ARBA"/>
</dbReference>
<protein>
    <recommendedName>
        <fullName evidence="9">Glycosyltransferase RgtA/B/C/D-like domain-containing protein</fullName>
    </recommendedName>
</protein>
<evidence type="ECO:0000256" key="5">
    <source>
        <dbReference type="ARBA" id="ARBA00022692"/>
    </source>
</evidence>
<keyword evidence="2" id="KW-1003">Cell membrane</keyword>
<dbReference type="GO" id="GO:0005886">
    <property type="term" value="C:plasma membrane"/>
    <property type="evidence" value="ECO:0007669"/>
    <property type="project" value="UniProtKB-SubCell"/>
</dbReference>
<feature type="transmembrane region" description="Helical" evidence="8">
    <location>
        <begin position="330"/>
        <end position="353"/>
    </location>
</feature>
<keyword evidence="5 8" id="KW-0812">Transmembrane</keyword>
<evidence type="ECO:0000256" key="4">
    <source>
        <dbReference type="ARBA" id="ARBA00022679"/>
    </source>
</evidence>
<keyword evidence="7 8" id="KW-0472">Membrane</keyword>
<feature type="transmembrane region" description="Helical" evidence="8">
    <location>
        <begin position="171"/>
        <end position="187"/>
    </location>
</feature>
<dbReference type="InterPro" id="IPR038731">
    <property type="entry name" value="RgtA/B/C-like"/>
</dbReference>
<accession>A0A1Z4J9K1</accession>
<evidence type="ECO:0000256" key="1">
    <source>
        <dbReference type="ARBA" id="ARBA00004651"/>
    </source>
</evidence>
<dbReference type="PANTHER" id="PTHR33908:SF11">
    <property type="entry name" value="MEMBRANE PROTEIN"/>
    <property type="match status" value="1"/>
</dbReference>
<evidence type="ECO:0000256" key="2">
    <source>
        <dbReference type="ARBA" id="ARBA00022475"/>
    </source>
</evidence>
<evidence type="ECO:0000256" key="6">
    <source>
        <dbReference type="ARBA" id="ARBA00022989"/>
    </source>
</evidence>
<dbReference type="EMBL" id="AP018203">
    <property type="protein sequence ID" value="BAY53432.1"/>
    <property type="molecule type" value="Genomic_DNA"/>
</dbReference>
<feature type="transmembrane region" description="Helical" evidence="8">
    <location>
        <begin position="390"/>
        <end position="409"/>
    </location>
</feature>
<evidence type="ECO:0000256" key="8">
    <source>
        <dbReference type="SAM" id="Phobius"/>
    </source>
</evidence>
<feature type="transmembrane region" description="Helical" evidence="8">
    <location>
        <begin position="119"/>
        <end position="140"/>
    </location>
</feature>
<keyword evidence="11" id="KW-1185">Reference proteome</keyword>
<feature type="transmembrane region" description="Helical" evidence="8">
    <location>
        <begin position="365"/>
        <end position="381"/>
    </location>
</feature>
<keyword evidence="3" id="KW-0328">Glycosyltransferase</keyword>
<dbReference type="Pfam" id="PF13231">
    <property type="entry name" value="PMT_2"/>
    <property type="match status" value="1"/>
</dbReference>
<dbReference type="InterPro" id="IPR050297">
    <property type="entry name" value="LipidA_mod_glycosyltrf_83"/>
</dbReference>
<evidence type="ECO:0000313" key="10">
    <source>
        <dbReference type="EMBL" id="BAY53432.1"/>
    </source>
</evidence>